<dbReference type="CDD" id="cd02440">
    <property type="entry name" value="AdoMet_MTases"/>
    <property type="match status" value="1"/>
</dbReference>
<feature type="region of interest" description="Disordered" evidence="2">
    <location>
        <begin position="1"/>
        <end position="343"/>
    </location>
</feature>
<feature type="compositionally biased region" description="Polar residues" evidence="2">
    <location>
        <begin position="233"/>
        <end position="272"/>
    </location>
</feature>
<dbReference type="Pfam" id="PF13649">
    <property type="entry name" value="Methyltransf_25"/>
    <property type="match status" value="1"/>
</dbReference>
<feature type="compositionally biased region" description="Low complexity" evidence="2">
    <location>
        <begin position="839"/>
        <end position="854"/>
    </location>
</feature>
<evidence type="ECO:0000313" key="4">
    <source>
        <dbReference type="EMBL" id="SPO41864.1"/>
    </source>
</evidence>
<feature type="region of interest" description="Disordered" evidence="2">
    <location>
        <begin position="1004"/>
        <end position="1083"/>
    </location>
</feature>
<feature type="compositionally biased region" description="Low complexity" evidence="2">
    <location>
        <begin position="28"/>
        <end position="41"/>
    </location>
</feature>
<feature type="compositionally biased region" description="Basic and acidic residues" evidence="2">
    <location>
        <begin position="930"/>
        <end position="939"/>
    </location>
</feature>
<feature type="compositionally biased region" description="Low complexity" evidence="2">
    <location>
        <begin position="1156"/>
        <end position="1185"/>
    </location>
</feature>
<name>A0A5C3FBQ1_9BASI</name>
<keyword evidence="5" id="KW-1185">Reference proteome</keyword>
<dbReference type="Gene3D" id="3.40.50.150">
    <property type="entry name" value="Vaccinia Virus protein VP39"/>
    <property type="match status" value="1"/>
</dbReference>
<dbReference type="EMBL" id="OOIP01000032">
    <property type="protein sequence ID" value="SPO41864.1"/>
    <property type="molecule type" value="Genomic_DNA"/>
</dbReference>
<accession>A0A5C3FBQ1</accession>
<evidence type="ECO:0000259" key="3">
    <source>
        <dbReference type="Pfam" id="PF13649"/>
    </source>
</evidence>
<comment type="similarity">
    <text evidence="1">Belongs to the CFA/CMAS family.</text>
</comment>
<feature type="compositionally biased region" description="Basic and acidic residues" evidence="2">
    <location>
        <begin position="653"/>
        <end position="662"/>
    </location>
</feature>
<feature type="compositionally biased region" description="Low complexity" evidence="2">
    <location>
        <begin position="641"/>
        <end position="651"/>
    </location>
</feature>
<feature type="compositionally biased region" description="Polar residues" evidence="2">
    <location>
        <begin position="112"/>
        <end position="146"/>
    </location>
</feature>
<feature type="domain" description="Methyltransferase" evidence="3">
    <location>
        <begin position="419"/>
        <end position="516"/>
    </location>
</feature>
<protein>
    <recommendedName>
        <fullName evidence="3">Methyltransferase domain-containing protein</fullName>
    </recommendedName>
</protein>
<dbReference type="OrthoDB" id="2013972at2759"/>
<feature type="compositionally biased region" description="Low complexity" evidence="2">
    <location>
        <begin position="62"/>
        <end position="76"/>
    </location>
</feature>
<feature type="compositionally biased region" description="Polar residues" evidence="2">
    <location>
        <begin position="42"/>
        <end position="51"/>
    </location>
</feature>
<feature type="compositionally biased region" description="Low complexity" evidence="2">
    <location>
        <begin position="312"/>
        <end position="339"/>
    </location>
</feature>
<evidence type="ECO:0000256" key="1">
    <source>
        <dbReference type="ARBA" id="ARBA00010815"/>
    </source>
</evidence>
<gene>
    <name evidence="4" type="ORF">PSFLO_07346</name>
</gene>
<organism evidence="4 5">
    <name type="scientific">Pseudozyma flocculosa</name>
    <dbReference type="NCBI Taxonomy" id="84751"/>
    <lineage>
        <taxon>Eukaryota</taxon>
        <taxon>Fungi</taxon>
        <taxon>Dikarya</taxon>
        <taxon>Basidiomycota</taxon>
        <taxon>Ustilaginomycotina</taxon>
        <taxon>Ustilaginomycetes</taxon>
        <taxon>Ustilaginales</taxon>
        <taxon>Ustilaginaceae</taxon>
        <taxon>Pseudozyma</taxon>
    </lineage>
</organism>
<feature type="region of interest" description="Disordered" evidence="2">
    <location>
        <begin position="623"/>
        <end position="664"/>
    </location>
</feature>
<dbReference type="PANTHER" id="PTHR43832:SF1">
    <property type="entry name" value="S-ADENOSYL-L-METHIONINE-DEPENDENT METHYLTRANSFERASES SUPERFAMILY PROTEIN"/>
    <property type="match status" value="1"/>
</dbReference>
<dbReference type="InterPro" id="IPR029063">
    <property type="entry name" value="SAM-dependent_MTases_sf"/>
</dbReference>
<feature type="compositionally biased region" description="Low complexity" evidence="2">
    <location>
        <begin position="1034"/>
        <end position="1047"/>
    </location>
</feature>
<feature type="compositionally biased region" description="Low complexity" evidence="2">
    <location>
        <begin position="1217"/>
        <end position="1231"/>
    </location>
</feature>
<feature type="compositionally biased region" description="Basic and acidic residues" evidence="2">
    <location>
        <begin position="147"/>
        <end position="156"/>
    </location>
</feature>
<feature type="region of interest" description="Disordered" evidence="2">
    <location>
        <begin position="1139"/>
        <end position="1255"/>
    </location>
</feature>
<proteinExistence type="inferred from homology"/>
<dbReference type="PANTHER" id="PTHR43832">
    <property type="match status" value="1"/>
</dbReference>
<dbReference type="AlphaFoldDB" id="A0A5C3FBQ1"/>
<evidence type="ECO:0000313" key="5">
    <source>
        <dbReference type="Proteomes" id="UP000323386"/>
    </source>
</evidence>
<reference evidence="4 5" key="1">
    <citation type="submission" date="2018-03" db="EMBL/GenBank/DDBJ databases">
        <authorList>
            <person name="Guldener U."/>
        </authorList>
    </citation>
    <scope>NUCLEOTIDE SEQUENCE [LARGE SCALE GENOMIC DNA]</scope>
    <source>
        <strain evidence="4 5">DAOM196992</strain>
    </source>
</reference>
<evidence type="ECO:0000256" key="2">
    <source>
        <dbReference type="SAM" id="MobiDB-lite"/>
    </source>
</evidence>
<dbReference type="InterPro" id="IPR041698">
    <property type="entry name" value="Methyltransf_25"/>
</dbReference>
<dbReference type="SUPFAM" id="SSF53335">
    <property type="entry name" value="S-adenosyl-L-methionine-dependent methyltransferases"/>
    <property type="match status" value="1"/>
</dbReference>
<feature type="compositionally biased region" description="Polar residues" evidence="2">
    <location>
        <begin position="89"/>
        <end position="105"/>
    </location>
</feature>
<feature type="compositionally biased region" description="Gly residues" evidence="2">
    <location>
        <begin position="1236"/>
        <end position="1245"/>
    </location>
</feature>
<sequence>MIDPHHIGLGLGRKREKAKQVLGRKVSDSSSKATTKQQQSTPRSASASQSDVPPLPISTWDATSSFATGSTSTSTRTRAHRNPELEYFKQQNALNNELTPRTSDFFSKRRTSVSGPATSTGVSTPGASMGTSMPSSALKPGTSQKVRFQESEDLRGEPLPVRLGLAPPSRSSDKATAAASSPSGEYKAKVGHGYYFCIPPPSGAGRNDESSNGTTGQSVARHRPERRRDTGASEGSTHSSSRYSIASGTNSATTGPSSVAPTLGSPTFTPDSPMSLLSDWNGSGFDGGLTGKGLSPSTAEFGRSGSTSSHPLSASLARASGRASSTHSGSRSISGAARSPEPSCYDPSDYFVTRKAHVGKGKVHEFKHHAFSRSKVPYWYGYDTESIEAELDVHLCTYHALNGSHILRRVPDDARPSRVLDLGCGVGIWCVDMAREWPQTEFVGLDVCPIQTPMATMRNPDLEQRVTWVVANFLERLPFPDNSFDFVHMRYLGVSIPEDKWADIIAEVERVLAPGGKVEILENNFTFYGRIHMVDAEELFKLQHGRPAAAGGASGGAANKAKLPQPVKMSTPFGTEYDVDAIQVVVERTVSRRFINPSPLSVIPSMLLTEGLTDVAIGNPRHIPLHAESSRQRAMARARKSASNSTSPSSSDNDEKWKEKYTSRSQIGQPLNSTFHIPDSDIFRALGFLQIARRISGARELIWSEADEEKQQLLRVQPSASVISPTERLEWDAQRSYNQGHPAALKPFAHPWKTKMDFYKDLDMWLDDMVQRADMEGLIEKHLGWNAGSEELTVQGRKQAERLKKLNDAAAMPVGLSEDIAALAAAGSLAEDRSEPDAQLQQGSSSQQEQPTSSAVEQGRPSEGGGGDDDATLGRSSPLGFSVATSQPYHEAPGRMQTTRSGGGARHGGADDEDQELLDDLSPHVAARSGDARSRKESSSRPTAEGKRRKSARPTSSGGVGIAFGGVAPPRQFGRPGMMGEANLYGNLFMAGGQSRSIPVTAPELTVGGTRTPSQRAAAEFAKKKGGSSGGGASVRSGSSASTGKTAKTTDDRSLHGSVGSSIKKSPAAAADRSPDVGAGGVSASSMIAKDTRAMMTLSEPAALLLNTAGEIKLPSSPDPGSAAAPTEPSKKITAANVFNIPPASSPPSQAGDRLAAGSTTTSAGASRGGTSAPSSSRTSRNSSTVTLVGEAPVPAFSPISKTTSGGRADGGEKGGAKTTTAAAGAVTSSSKTEEGGGGGGGTTTSGGAKKRRAQVGLIGFFDTTGYWATAV</sequence>
<dbReference type="Proteomes" id="UP000323386">
    <property type="component" value="Unassembled WGS sequence"/>
</dbReference>
<feature type="region of interest" description="Disordered" evidence="2">
    <location>
        <begin position="827"/>
        <end position="968"/>
    </location>
</feature>